<keyword evidence="1" id="KW-0472">Membrane</keyword>
<dbReference type="Proteomes" id="UP000597617">
    <property type="component" value="Unassembled WGS sequence"/>
</dbReference>
<dbReference type="InterPro" id="IPR029044">
    <property type="entry name" value="Nucleotide-diphossugar_trans"/>
</dbReference>
<evidence type="ECO:0000256" key="1">
    <source>
        <dbReference type="SAM" id="Phobius"/>
    </source>
</evidence>
<dbReference type="RefSeq" id="WP_196281135.1">
    <property type="nucleotide sequence ID" value="NZ_JADQDQ010000002.1"/>
</dbReference>
<proteinExistence type="predicted"/>
<evidence type="ECO:0000313" key="4">
    <source>
        <dbReference type="Proteomes" id="UP000597617"/>
    </source>
</evidence>
<reference evidence="3 4" key="1">
    <citation type="submission" date="2020-11" db="EMBL/GenBank/DDBJ databases">
        <authorList>
            <person name="Kim M.K."/>
        </authorList>
    </citation>
    <scope>NUCLEOTIDE SEQUENCE [LARGE SCALE GENOMIC DNA]</scope>
    <source>
        <strain evidence="3 4">BT683</strain>
    </source>
</reference>
<sequence>MNRNPEGVSVVICCYNSSTRLPETLLHLSRQEFKSAVPWEILIIDNGSTDNTFNFALNEWSKINSNVPFSVISEPTPGTAAARETGIQKSKYEFILFCDDDNWLISSYVETAYEAMVSNKSIAALGGQGKAVCETTPPKWFEKFKQNYATGPQGRPGKPSEISLVRGFLYTAGSVFRKSCIENLWNQSYRGVCEGRTGKNLNGSEDVELCYNIILNGGHIYYDERLVFEHYMTSPRLTWPYYKKMVRGFGKGFSFTMPYKLLINKESKRFAMGISWLYISALYLILKNVFIAIPKSFFKNNYLVVRADLESNFAFLVALIENHTAIVALYKNLSTAPWIADYYKPHNIS</sequence>
<dbReference type="SUPFAM" id="SSF53448">
    <property type="entry name" value="Nucleotide-diphospho-sugar transferases"/>
    <property type="match status" value="1"/>
</dbReference>
<dbReference type="EMBL" id="JADQDQ010000002">
    <property type="protein sequence ID" value="MBF9236752.1"/>
    <property type="molecule type" value="Genomic_DNA"/>
</dbReference>
<dbReference type="Pfam" id="PF00535">
    <property type="entry name" value="Glycos_transf_2"/>
    <property type="match status" value="1"/>
</dbReference>
<gene>
    <name evidence="3" type="ORF">I2I05_05030</name>
</gene>
<comment type="caution">
    <text evidence="3">The sequence shown here is derived from an EMBL/GenBank/DDBJ whole genome shotgun (WGS) entry which is preliminary data.</text>
</comment>
<feature type="domain" description="Glycosyltransferase 2-like" evidence="2">
    <location>
        <begin position="9"/>
        <end position="157"/>
    </location>
</feature>
<dbReference type="Gene3D" id="3.90.550.10">
    <property type="entry name" value="Spore Coat Polysaccharide Biosynthesis Protein SpsA, Chain A"/>
    <property type="match status" value="1"/>
</dbReference>
<dbReference type="PANTHER" id="PTHR43685:SF2">
    <property type="entry name" value="GLYCOSYLTRANSFERASE 2-LIKE DOMAIN-CONTAINING PROTEIN"/>
    <property type="match status" value="1"/>
</dbReference>
<accession>A0ABS0IEJ0</accession>
<organism evidence="3 4">
    <name type="scientific">Hymenobacter jeongseonensis</name>
    <dbReference type="NCBI Taxonomy" id="2791027"/>
    <lineage>
        <taxon>Bacteria</taxon>
        <taxon>Pseudomonadati</taxon>
        <taxon>Bacteroidota</taxon>
        <taxon>Cytophagia</taxon>
        <taxon>Cytophagales</taxon>
        <taxon>Hymenobacteraceae</taxon>
        <taxon>Hymenobacter</taxon>
    </lineage>
</organism>
<protein>
    <submittedName>
        <fullName evidence="3">Glycosyltransferase family 2 protein</fullName>
    </submittedName>
</protein>
<dbReference type="PANTHER" id="PTHR43685">
    <property type="entry name" value="GLYCOSYLTRANSFERASE"/>
    <property type="match status" value="1"/>
</dbReference>
<dbReference type="InterPro" id="IPR001173">
    <property type="entry name" value="Glyco_trans_2-like"/>
</dbReference>
<evidence type="ECO:0000259" key="2">
    <source>
        <dbReference type="Pfam" id="PF00535"/>
    </source>
</evidence>
<feature type="transmembrane region" description="Helical" evidence="1">
    <location>
        <begin position="270"/>
        <end position="293"/>
    </location>
</feature>
<dbReference type="InterPro" id="IPR050834">
    <property type="entry name" value="Glycosyltransf_2"/>
</dbReference>
<dbReference type="CDD" id="cd00761">
    <property type="entry name" value="Glyco_tranf_GTA_type"/>
    <property type="match status" value="1"/>
</dbReference>
<keyword evidence="1" id="KW-0812">Transmembrane</keyword>
<evidence type="ECO:0000313" key="3">
    <source>
        <dbReference type="EMBL" id="MBF9236752.1"/>
    </source>
</evidence>
<name>A0ABS0IEJ0_9BACT</name>
<keyword evidence="1" id="KW-1133">Transmembrane helix</keyword>
<keyword evidence="4" id="KW-1185">Reference proteome</keyword>